<organism evidence="2 3">
    <name type="scientific">Lysobacter soli</name>
    <dbReference type="NCBI Taxonomy" id="453783"/>
    <lineage>
        <taxon>Bacteria</taxon>
        <taxon>Pseudomonadati</taxon>
        <taxon>Pseudomonadota</taxon>
        <taxon>Gammaproteobacteria</taxon>
        <taxon>Lysobacterales</taxon>
        <taxon>Lysobacteraceae</taxon>
        <taxon>Lysobacter</taxon>
    </lineage>
</organism>
<reference evidence="2 3" key="1">
    <citation type="submission" date="2018-08" db="EMBL/GenBank/DDBJ databases">
        <title>Lysobacter soli KCTC 22011, whole genome shotgun sequence.</title>
        <authorList>
            <person name="Zhang X."/>
            <person name="Feng G."/>
            <person name="Zhu H."/>
        </authorList>
    </citation>
    <scope>NUCLEOTIDE SEQUENCE [LARGE SCALE GENOMIC DNA]</scope>
    <source>
        <strain evidence="2 3">KCTC 22011</strain>
    </source>
</reference>
<accession>A0A3D8VK58</accession>
<keyword evidence="1" id="KW-1133">Transmembrane helix</keyword>
<evidence type="ECO:0000313" key="2">
    <source>
        <dbReference type="EMBL" id="RDY69208.1"/>
    </source>
</evidence>
<keyword evidence="1" id="KW-0812">Transmembrane</keyword>
<protein>
    <submittedName>
        <fullName evidence="2">Uncharacterized protein</fullName>
    </submittedName>
</protein>
<feature type="transmembrane region" description="Helical" evidence="1">
    <location>
        <begin position="20"/>
        <end position="41"/>
    </location>
</feature>
<keyword evidence="3" id="KW-1185">Reference proteome</keyword>
<dbReference type="Proteomes" id="UP000256829">
    <property type="component" value="Unassembled WGS sequence"/>
</dbReference>
<proteinExistence type="predicted"/>
<gene>
    <name evidence="2" type="ORF">DX912_00045</name>
</gene>
<comment type="caution">
    <text evidence="2">The sequence shown here is derived from an EMBL/GenBank/DDBJ whole genome shotgun (WGS) entry which is preliminary data.</text>
</comment>
<feature type="transmembrane region" description="Helical" evidence="1">
    <location>
        <begin position="48"/>
        <end position="67"/>
    </location>
</feature>
<sequence length="73" mass="7576">MSLVGEVLEFVLELALDSVTSWRMAVSLAATGIVVWLILAYGPQNATGTALAIGAAITGIFVGLRWVRSAEAG</sequence>
<keyword evidence="1" id="KW-0472">Membrane</keyword>
<name>A0A3D8VK58_9GAMM</name>
<dbReference type="RefSeq" id="WP_115840430.1">
    <property type="nucleotide sequence ID" value="NZ_CP183976.1"/>
</dbReference>
<evidence type="ECO:0000313" key="3">
    <source>
        <dbReference type="Proteomes" id="UP000256829"/>
    </source>
</evidence>
<dbReference type="EMBL" id="QTJR01000001">
    <property type="protein sequence ID" value="RDY69208.1"/>
    <property type="molecule type" value="Genomic_DNA"/>
</dbReference>
<evidence type="ECO:0000256" key="1">
    <source>
        <dbReference type="SAM" id="Phobius"/>
    </source>
</evidence>
<dbReference type="AlphaFoldDB" id="A0A3D8VK58"/>